<protein>
    <submittedName>
        <fullName evidence="2">Uncharacterized protein</fullName>
    </submittedName>
</protein>
<feature type="compositionally biased region" description="Basic and acidic residues" evidence="1">
    <location>
        <begin position="33"/>
        <end position="47"/>
    </location>
</feature>
<evidence type="ECO:0000256" key="1">
    <source>
        <dbReference type="SAM" id="MobiDB-lite"/>
    </source>
</evidence>
<dbReference type="EMBL" id="BLXT01002413">
    <property type="protein sequence ID" value="GFN94176.1"/>
    <property type="molecule type" value="Genomic_DNA"/>
</dbReference>
<evidence type="ECO:0000313" key="3">
    <source>
        <dbReference type="Proteomes" id="UP000735302"/>
    </source>
</evidence>
<feature type="compositionally biased region" description="Basic residues" evidence="1">
    <location>
        <begin position="14"/>
        <end position="26"/>
    </location>
</feature>
<name>A0AAV3ZI15_9GAST</name>
<keyword evidence="3" id="KW-1185">Reference proteome</keyword>
<dbReference type="AlphaFoldDB" id="A0AAV3ZI15"/>
<accession>A0AAV3ZI15</accession>
<gene>
    <name evidence="2" type="ORF">PoB_002068200</name>
</gene>
<sequence length="83" mass="10365">MKNTMDLCDERKLPFHGKKHAQKKPVRSYTPTDEQREVPPKSQYDKDRRHRQYYAELLEDQYRRRFRDYRRSGQIHNRNSARR</sequence>
<comment type="caution">
    <text evidence="2">The sequence shown here is derived from an EMBL/GenBank/DDBJ whole genome shotgun (WGS) entry which is preliminary data.</text>
</comment>
<feature type="region of interest" description="Disordered" evidence="1">
    <location>
        <begin position="1"/>
        <end position="49"/>
    </location>
</feature>
<reference evidence="2 3" key="1">
    <citation type="journal article" date="2021" name="Elife">
        <title>Chloroplast acquisition without the gene transfer in kleptoplastic sea slugs, Plakobranchus ocellatus.</title>
        <authorList>
            <person name="Maeda T."/>
            <person name="Takahashi S."/>
            <person name="Yoshida T."/>
            <person name="Shimamura S."/>
            <person name="Takaki Y."/>
            <person name="Nagai Y."/>
            <person name="Toyoda A."/>
            <person name="Suzuki Y."/>
            <person name="Arimoto A."/>
            <person name="Ishii H."/>
            <person name="Satoh N."/>
            <person name="Nishiyama T."/>
            <person name="Hasebe M."/>
            <person name="Maruyama T."/>
            <person name="Minagawa J."/>
            <person name="Obokata J."/>
            <person name="Shigenobu S."/>
        </authorList>
    </citation>
    <scope>NUCLEOTIDE SEQUENCE [LARGE SCALE GENOMIC DNA]</scope>
</reference>
<dbReference type="Proteomes" id="UP000735302">
    <property type="component" value="Unassembled WGS sequence"/>
</dbReference>
<evidence type="ECO:0000313" key="2">
    <source>
        <dbReference type="EMBL" id="GFN94176.1"/>
    </source>
</evidence>
<proteinExistence type="predicted"/>
<organism evidence="2 3">
    <name type="scientific">Plakobranchus ocellatus</name>
    <dbReference type="NCBI Taxonomy" id="259542"/>
    <lineage>
        <taxon>Eukaryota</taxon>
        <taxon>Metazoa</taxon>
        <taxon>Spiralia</taxon>
        <taxon>Lophotrochozoa</taxon>
        <taxon>Mollusca</taxon>
        <taxon>Gastropoda</taxon>
        <taxon>Heterobranchia</taxon>
        <taxon>Euthyneura</taxon>
        <taxon>Panpulmonata</taxon>
        <taxon>Sacoglossa</taxon>
        <taxon>Placobranchoidea</taxon>
        <taxon>Plakobranchidae</taxon>
        <taxon>Plakobranchus</taxon>
    </lineage>
</organism>